<keyword evidence="3" id="KW-0812">Transmembrane</keyword>
<keyword evidence="2" id="KW-0175">Coiled coil</keyword>
<reference evidence="6" key="2">
    <citation type="submission" date="2025-08" db="UniProtKB">
        <authorList>
            <consortium name="RefSeq"/>
        </authorList>
    </citation>
    <scope>IDENTIFICATION</scope>
    <source>
        <tissue evidence="6">Young leaves</tissue>
    </source>
</reference>
<dbReference type="PROSITE" id="PS50202">
    <property type="entry name" value="MSP"/>
    <property type="match status" value="1"/>
</dbReference>
<keyword evidence="3" id="KW-1133">Transmembrane helix</keyword>
<organism evidence="5 6">
    <name type="scientific">Abrus precatorius</name>
    <name type="common">Indian licorice</name>
    <name type="synonym">Glycine abrus</name>
    <dbReference type="NCBI Taxonomy" id="3816"/>
    <lineage>
        <taxon>Eukaryota</taxon>
        <taxon>Viridiplantae</taxon>
        <taxon>Streptophyta</taxon>
        <taxon>Embryophyta</taxon>
        <taxon>Tracheophyta</taxon>
        <taxon>Spermatophyta</taxon>
        <taxon>Magnoliopsida</taxon>
        <taxon>eudicotyledons</taxon>
        <taxon>Gunneridae</taxon>
        <taxon>Pentapetalae</taxon>
        <taxon>rosids</taxon>
        <taxon>fabids</taxon>
        <taxon>Fabales</taxon>
        <taxon>Fabaceae</taxon>
        <taxon>Papilionoideae</taxon>
        <taxon>50 kb inversion clade</taxon>
        <taxon>NPAAA clade</taxon>
        <taxon>indigoferoid/millettioid clade</taxon>
        <taxon>Abreae</taxon>
        <taxon>Abrus</taxon>
    </lineage>
</organism>
<dbReference type="GO" id="GO:0005886">
    <property type="term" value="C:plasma membrane"/>
    <property type="evidence" value="ECO:0007669"/>
    <property type="project" value="TreeGrafter"/>
</dbReference>
<dbReference type="GO" id="GO:0090158">
    <property type="term" value="P:endoplasmic reticulum membrane organization"/>
    <property type="evidence" value="ECO:0007669"/>
    <property type="project" value="TreeGrafter"/>
</dbReference>
<dbReference type="FunFam" id="2.60.40.10:FF:000813">
    <property type="entry name" value="Vesicle-associated protein 1-1"/>
    <property type="match status" value="1"/>
</dbReference>
<evidence type="ECO:0000313" key="5">
    <source>
        <dbReference type="Proteomes" id="UP000694853"/>
    </source>
</evidence>
<dbReference type="GeneID" id="113852655"/>
<proteinExistence type="inferred from homology"/>
<evidence type="ECO:0000256" key="1">
    <source>
        <dbReference type="ARBA" id="ARBA00008932"/>
    </source>
</evidence>
<evidence type="ECO:0000256" key="2">
    <source>
        <dbReference type="SAM" id="Coils"/>
    </source>
</evidence>
<dbReference type="InterPro" id="IPR000535">
    <property type="entry name" value="MSP_dom"/>
</dbReference>
<dbReference type="InterPro" id="IPR008962">
    <property type="entry name" value="PapD-like_sf"/>
</dbReference>
<dbReference type="PIRSF" id="PIRSF019693">
    <property type="entry name" value="VAMP-associated"/>
    <property type="match status" value="1"/>
</dbReference>
<dbReference type="RefSeq" id="XP_027338786.1">
    <property type="nucleotide sequence ID" value="XM_027482985.1"/>
</dbReference>
<dbReference type="GO" id="GO:0005789">
    <property type="term" value="C:endoplasmic reticulum membrane"/>
    <property type="evidence" value="ECO:0007669"/>
    <property type="project" value="InterPro"/>
</dbReference>
<comment type="similarity">
    <text evidence="1">Belongs to the VAMP-associated protein (VAP) (TC 9.B.17) family.</text>
</comment>
<feature type="coiled-coil region" evidence="2">
    <location>
        <begin position="190"/>
        <end position="245"/>
    </location>
</feature>
<evidence type="ECO:0000256" key="3">
    <source>
        <dbReference type="SAM" id="Phobius"/>
    </source>
</evidence>
<name>A0A8B8K548_ABRPR</name>
<dbReference type="Pfam" id="PF00635">
    <property type="entry name" value="Motile_Sperm"/>
    <property type="match status" value="1"/>
</dbReference>
<sequence>MATELLQIQPSQLTFVFELKKQSSCLLHLANNTPHHVAFKVKTTSPKRYCVTPTIGIINPHATSHFTVTMQAQRTTPPHLLCKDKFLIQSTVVPFGTTQDQISSHLFLKDSGKRVEEKKLRVVLITPPSSPVNAELEHQNLPPPLSLVFEGKSPETAQDMEEETVSKSVEKVGGMKQANDAAKLTFTEGSEELKLRLNVMDSKLSEAERTIINLNEEKRRNTQEKNLLKQELEMLKRTVNMKRAQGGFPLLFVCVVALFSVALGYYIHP</sequence>
<dbReference type="KEGG" id="aprc:113852655"/>
<dbReference type="OrthoDB" id="264603at2759"/>
<feature type="domain" description="MSP" evidence="4">
    <location>
        <begin position="5"/>
        <end position="125"/>
    </location>
</feature>
<reference evidence="5" key="1">
    <citation type="journal article" date="2019" name="Toxins">
        <title>Detection of Abrin-Like and Prepropulchellin-Like Toxin Genes and Transcripts Using Whole Genome Sequencing and Full-Length Transcript Sequencing of Abrus precatorius.</title>
        <authorList>
            <person name="Hovde B.T."/>
            <person name="Daligault H.E."/>
            <person name="Hanschen E.R."/>
            <person name="Kunde Y.A."/>
            <person name="Johnson M.B."/>
            <person name="Starkenburg S.R."/>
            <person name="Johnson S.L."/>
        </authorList>
    </citation>
    <scope>NUCLEOTIDE SEQUENCE [LARGE SCALE GENOMIC DNA]</scope>
</reference>
<keyword evidence="3" id="KW-0472">Membrane</keyword>
<accession>A0A8B8K548</accession>
<dbReference type="PANTHER" id="PTHR10809:SF148">
    <property type="entry name" value="OS01G0936800 PROTEIN"/>
    <property type="match status" value="1"/>
</dbReference>
<dbReference type="Gene3D" id="2.60.40.10">
    <property type="entry name" value="Immunoglobulins"/>
    <property type="match status" value="1"/>
</dbReference>
<dbReference type="GO" id="GO:0061817">
    <property type="term" value="P:endoplasmic reticulum-plasma membrane tethering"/>
    <property type="evidence" value="ECO:0007669"/>
    <property type="project" value="TreeGrafter"/>
</dbReference>
<feature type="transmembrane region" description="Helical" evidence="3">
    <location>
        <begin position="246"/>
        <end position="267"/>
    </location>
</feature>
<dbReference type="AlphaFoldDB" id="A0A8B8K548"/>
<evidence type="ECO:0000259" key="4">
    <source>
        <dbReference type="PROSITE" id="PS50202"/>
    </source>
</evidence>
<protein>
    <submittedName>
        <fullName evidence="6">Vesicle-associated protein 2-2-like isoform X1</fullName>
    </submittedName>
</protein>
<evidence type="ECO:0000313" key="6">
    <source>
        <dbReference type="RefSeq" id="XP_027338786.1"/>
    </source>
</evidence>
<dbReference type="Proteomes" id="UP000694853">
    <property type="component" value="Unplaced"/>
</dbReference>
<dbReference type="SUPFAM" id="SSF49354">
    <property type="entry name" value="PapD-like"/>
    <property type="match status" value="1"/>
</dbReference>
<dbReference type="InterPro" id="IPR013783">
    <property type="entry name" value="Ig-like_fold"/>
</dbReference>
<dbReference type="InterPro" id="IPR016763">
    <property type="entry name" value="VAP"/>
</dbReference>
<keyword evidence="5" id="KW-1185">Reference proteome</keyword>
<dbReference type="PANTHER" id="PTHR10809">
    <property type="entry name" value="VESICLE-ASSOCIATED MEMBRANE PROTEIN-ASSOCIATED PROTEIN"/>
    <property type="match status" value="1"/>
</dbReference>
<gene>
    <name evidence="6" type="primary">LOC113852655</name>
</gene>